<dbReference type="EMBL" id="CP133616">
    <property type="protein sequence ID" value="WMV30336.1"/>
    <property type="molecule type" value="Genomic_DNA"/>
</dbReference>
<evidence type="ECO:0000259" key="2">
    <source>
        <dbReference type="Pfam" id="PF24626"/>
    </source>
</evidence>
<dbReference type="SUPFAM" id="SSF56672">
    <property type="entry name" value="DNA/RNA polymerases"/>
    <property type="match status" value="1"/>
</dbReference>
<dbReference type="Proteomes" id="UP001234989">
    <property type="component" value="Chromosome 5"/>
</dbReference>
<organism evidence="3 4">
    <name type="scientific">Solanum verrucosum</name>
    <dbReference type="NCBI Taxonomy" id="315347"/>
    <lineage>
        <taxon>Eukaryota</taxon>
        <taxon>Viridiplantae</taxon>
        <taxon>Streptophyta</taxon>
        <taxon>Embryophyta</taxon>
        <taxon>Tracheophyta</taxon>
        <taxon>Spermatophyta</taxon>
        <taxon>Magnoliopsida</taxon>
        <taxon>eudicotyledons</taxon>
        <taxon>Gunneridae</taxon>
        <taxon>Pentapetalae</taxon>
        <taxon>asterids</taxon>
        <taxon>lamiids</taxon>
        <taxon>Solanales</taxon>
        <taxon>Solanaceae</taxon>
        <taxon>Solanoideae</taxon>
        <taxon>Solaneae</taxon>
        <taxon>Solanum</taxon>
    </lineage>
</organism>
<proteinExistence type="predicted"/>
<evidence type="ECO:0000256" key="1">
    <source>
        <dbReference type="SAM" id="MobiDB-lite"/>
    </source>
</evidence>
<gene>
    <name evidence="3" type="ORF">MTR67_023721</name>
</gene>
<evidence type="ECO:0000313" key="4">
    <source>
        <dbReference type="Proteomes" id="UP001234989"/>
    </source>
</evidence>
<dbReference type="Pfam" id="PF24626">
    <property type="entry name" value="SH3_Tf2-1"/>
    <property type="match status" value="1"/>
</dbReference>
<accession>A0AAF0TS40</accession>
<feature type="domain" description="Tf2-1-like SH3-like" evidence="2">
    <location>
        <begin position="5"/>
        <end position="55"/>
    </location>
</feature>
<sequence>MKGVMRFGKKGKLSPRYIGPYCIAKRICNVAYELELPHELAVVHPVFHISMLKKCIGDPSLILPTESIRIKDNLSYEEILVQTLDRQVHRLRTKDVASVKVLWRNQFVEEATWEAEEDMKNRYPYIFESGGNADQVRGRGFERREKEEEKEKKKQGFVKIVVVFVGDTEGVDNLGMALVKNREDAIYTLVLTILAHFNGRFINQYEHVRSLLNGLRCRHLGEFRWYKNTYLSRVMELPKNDIEHWKAKFIDDLPPLFAERVKKNSKESARQLKIDKLRERSQLGDFCTQFGLPDSGKQTKHRDSSGSGSTPDKPYKKKRSRQRSREEQEERRSHCKSNRFTKNRHIVTLPYEDNFSEDDIPTKSHPCQMNAELVEFCKKDIDSLLQKGLIKPSKSPWSCTAFYVNNAAEKERGVPSSTAKKNELDKLKIISDMASSSVHLEDSPLYAELRAYLSQKQGDTFASISKDDVDDIKSYEKDYSTTPHKGGPVDNSVKHIARRISIQDGNKEEMINEYLDDVRRNLLLNITHYEKSDTS</sequence>
<keyword evidence="4" id="KW-1185">Reference proteome</keyword>
<dbReference type="PANTHER" id="PTHR46148">
    <property type="entry name" value="CHROMO DOMAIN-CONTAINING PROTEIN"/>
    <property type="match status" value="1"/>
</dbReference>
<dbReference type="PANTHER" id="PTHR46148:SF56">
    <property type="entry name" value="RETROTRANSPOSON PROTEIN"/>
    <property type="match status" value="1"/>
</dbReference>
<feature type="compositionally biased region" description="Basic and acidic residues" evidence="1">
    <location>
        <begin position="323"/>
        <end position="332"/>
    </location>
</feature>
<evidence type="ECO:0000313" key="3">
    <source>
        <dbReference type="EMBL" id="WMV30336.1"/>
    </source>
</evidence>
<dbReference type="InterPro" id="IPR056924">
    <property type="entry name" value="SH3_Tf2-1"/>
</dbReference>
<dbReference type="InterPro" id="IPR043502">
    <property type="entry name" value="DNA/RNA_pol_sf"/>
</dbReference>
<dbReference type="Gene3D" id="3.10.10.10">
    <property type="entry name" value="HIV Type 1 Reverse Transcriptase, subunit A, domain 1"/>
    <property type="match status" value="1"/>
</dbReference>
<name>A0AAF0TS40_SOLVR</name>
<feature type="region of interest" description="Disordered" evidence="1">
    <location>
        <begin position="289"/>
        <end position="339"/>
    </location>
</feature>
<reference evidence="3" key="1">
    <citation type="submission" date="2023-08" db="EMBL/GenBank/DDBJ databases">
        <title>A de novo genome assembly of Solanum verrucosum Schlechtendal, a Mexican diploid species geographically isolated from the other diploid A-genome species in potato relatives.</title>
        <authorList>
            <person name="Hosaka K."/>
        </authorList>
    </citation>
    <scope>NUCLEOTIDE SEQUENCE</scope>
    <source>
        <tissue evidence="3">Young leaves</tissue>
    </source>
</reference>
<protein>
    <recommendedName>
        <fullName evidence="2">Tf2-1-like SH3-like domain-containing protein</fullName>
    </recommendedName>
</protein>
<dbReference type="AlphaFoldDB" id="A0AAF0TS40"/>